<evidence type="ECO:0000313" key="7">
    <source>
        <dbReference type="EMBL" id="GHJ88882.1"/>
    </source>
</evidence>
<dbReference type="SMART" id="SM00066">
    <property type="entry name" value="GAL4"/>
    <property type="match status" value="1"/>
</dbReference>
<feature type="compositionally biased region" description="Basic and acidic residues" evidence="5">
    <location>
        <begin position="90"/>
        <end position="99"/>
    </location>
</feature>
<feature type="region of interest" description="Disordered" evidence="5">
    <location>
        <begin position="1"/>
        <end position="136"/>
    </location>
</feature>
<dbReference type="GO" id="GO:0003677">
    <property type="term" value="F:DNA binding"/>
    <property type="evidence" value="ECO:0007669"/>
    <property type="project" value="UniProtKB-KW"/>
</dbReference>
<dbReference type="InterPro" id="IPR051439">
    <property type="entry name" value="XlnR/Xlr1"/>
</dbReference>
<dbReference type="CDD" id="cd00067">
    <property type="entry name" value="GAL4"/>
    <property type="match status" value="1"/>
</dbReference>
<evidence type="ECO:0000256" key="4">
    <source>
        <dbReference type="ARBA" id="ARBA00023163"/>
    </source>
</evidence>
<dbReference type="SUPFAM" id="SSF57701">
    <property type="entry name" value="Zn2/Cys6 DNA-binding domain"/>
    <property type="match status" value="1"/>
</dbReference>
<feature type="compositionally biased region" description="Basic and acidic residues" evidence="5">
    <location>
        <begin position="42"/>
        <end position="60"/>
    </location>
</feature>
<feature type="region of interest" description="Disordered" evidence="5">
    <location>
        <begin position="462"/>
        <end position="514"/>
    </location>
</feature>
<keyword evidence="2" id="KW-0805">Transcription regulation</keyword>
<dbReference type="InterPro" id="IPR036864">
    <property type="entry name" value="Zn2-C6_fun-type_DNA-bd_sf"/>
</dbReference>
<gene>
    <name evidence="7" type="ORF">NliqN6_5284</name>
</gene>
<accession>A0A8H3TXD6</accession>
<feature type="region of interest" description="Disordered" evidence="5">
    <location>
        <begin position="155"/>
        <end position="180"/>
    </location>
</feature>
<evidence type="ECO:0000256" key="3">
    <source>
        <dbReference type="ARBA" id="ARBA00023125"/>
    </source>
</evidence>
<evidence type="ECO:0000256" key="5">
    <source>
        <dbReference type="SAM" id="MobiDB-lite"/>
    </source>
</evidence>
<keyword evidence="8" id="KW-1185">Reference proteome</keyword>
<dbReference type="Pfam" id="PF00172">
    <property type="entry name" value="Zn_clus"/>
    <property type="match status" value="1"/>
</dbReference>
<feature type="compositionally biased region" description="Basic and acidic residues" evidence="5">
    <location>
        <begin position="345"/>
        <end position="355"/>
    </location>
</feature>
<dbReference type="GO" id="GO:0008270">
    <property type="term" value="F:zinc ion binding"/>
    <property type="evidence" value="ECO:0007669"/>
    <property type="project" value="InterPro"/>
</dbReference>
<feature type="compositionally biased region" description="Polar residues" evidence="5">
    <location>
        <begin position="406"/>
        <end position="417"/>
    </location>
</feature>
<evidence type="ECO:0000256" key="2">
    <source>
        <dbReference type="ARBA" id="ARBA00023015"/>
    </source>
</evidence>
<reference evidence="7" key="1">
    <citation type="submission" date="2020-07" db="EMBL/GenBank/DDBJ databases">
        <title>Draft Genome Sequence of a Deep-Sea Yeast, Naganishia (Cryptococcus) liquefaciens strain N6.</title>
        <authorList>
            <person name="Han Y.W."/>
            <person name="Kajitani R."/>
            <person name="Morimoto H."/>
            <person name="Parhat M."/>
            <person name="Tsubouchi H."/>
            <person name="Bakenova O."/>
            <person name="Ogata M."/>
            <person name="Argunhan B."/>
            <person name="Aoki R."/>
            <person name="Kajiwara S."/>
            <person name="Itoh T."/>
            <person name="Iwasaki H."/>
        </authorList>
    </citation>
    <scope>NUCLEOTIDE SEQUENCE</scope>
    <source>
        <strain evidence="7">N6</strain>
    </source>
</reference>
<dbReference type="OrthoDB" id="39175at2759"/>
<comment type="caution">
    <text evidence="7">The sequence shown here is derived from an EMBL/GenBank/DDBJ whole genome shotgun (WGS) entry which is preliminary data.</text>
</comment>
<evidence type="ECO:0000259" key="6">
    <source>
        <dbReference type="PROSITE" id="PS50048"/>
    </source>
</evidence>
<feature type="compositionally biased region" description="Pro residues" evidence="5">
    <location>
        <begin position="372"/>
        <end position="386"/>
    </location>
</feature>
<evidence type="ECO:0000256" key="1">
    <source>
        <dbReference type="ARBA" id="ARBA00022833"/>
    </source>
</evidence>
<keyword evidence="4" id="KW-0804">Transcription</keyword>
<protein>
    <recommendedName>
        <fullName evidence="6">Zn(2)-C6 fungal-type domain-containing protein</fullName>
    </recommendedName>
</protein>
<dbReference type="PANTHER" id="PTHR47663">
    <property type="entry name" value="XYLANOLYTIC TRANSCRIPTIONAL ACTIVATOR XLNR-RELATED"/>
    <property type="match status" value="1"/>
</dbReference>
<keyword evidence="1" id="KW-0862">Zinc</keyword>
<dbReference type="Gene3D" id="4.10.240.10">
    <property type="entry name" value="Zn(2)-C6 fungal-type DNA-binding domain"/>
    <property type="match status" value="1"/>
</dbReference>
<organism evidence="7 8">
    <name type="scientific">Naganishia liquefaciens</name>
    <dbReference type="NCBI Taxonomy" id="104408"/>
    <lineage>
        <taxon>Eukaryota</taxon>
        <taxon>Fungi</taxon>
        <taxon>Dikarya</taxon>
        <taxon>Basidiomycota</taxon>
        <taxon>Agaricomycotina</taxon>
        <taxon>Tremellomycetes</taxon>
        <taxon>Filobasidiales</taxon>
        <taxon>Filobasidiaceae</taxon>
        <taxon>Naganishia</taxon>
    </lineage>
</organism>
<feature type="compositionally biased region" description="Basic and acidic residues" evidence="5">
    <location>
        <begin position="462"/>
        <end position="492"/>
    </location>
</feature>
<dbReference type="Proteomes" id="UP000620104">
    <property type="component" value="Unassembled WGS sequence"/>
</dbReference>
<feature type="domain" description="Zn(2)-C6 fungal-type" evidence="6">
    <location>
        <begin position="184"/>
        <end position="223"/>
    </location>
</feature>
<keyword evidence="3" id="KW-0238">DNA-binding</keyword>
<dbReference type="AlphaFoldDB" id="A0A8H3TXD6"/>
<feature type="compositionally biased region" description="Basic and acidic residues" evidence="5">
    <location>
        <begin position="503"/>
        <end position="514"/>
    </location>
</feature>
<dbReference type="GO" id="GO:0000981">
    <property type="term" value="F:DNA-binding transcription factor activity, RNA polymerase II-specific"/>
    <property type="evidence" value="ECO:0007669"/>
    <property type="project" value="InterPro"/>
</dbReference>
<feature type="compositionally biased region" description="Polar residues" evidence="5">
    <location>
        <begin position="162"/>
        <end position="176"/>
    </location>
</feature>
<dbReference type="PANTHER" id="PTHR47663:SF1">
    <property type="entry name" value="XYLANOLYTIC TRANSCRIPTIONAL ACTIVATOR XLNR-RELATED"/>
    <property type="match status" value="1"/>
</dbReference>
<dbReference type="PROSITE" id="PS50048">
    <property type="entry name" value="ZN2_CY6_FUNGAL_2"/>
    <property type="match status" value="1"/>
</dbReference>
<evidence type="ECO:0000313" key="8">
    <source>
        <dbReference type="Proteomes" id="UP000620104"/>
    </source>
</evidence>
<dbReference type="InterPro" id="IPR001138">
    <property type="entry name" value="Zn2Cys6_DnaBD"/>
</dbReference>
<feature type="region of interest" description="Disordered" evidence="5">
    <location>
        <begin position="225"/>
        <end position="449"/>
    </location>
</feature>
<sequence>MNPNTSTLQPRGGPLSLEHKTSSTSIRSLLNEPVLDPQLQPTDRRPLEDPSRLTPTRDQRPYTSEETPRQASDFPRGPSSGAYHTTAQSRYREQDRKLSEGGSEGEGSSCESMGPKRPRSTVSDTSSRFEYPFPTPASTASITLQQAYHGAPPPIVPDMYSTMPSKAIQSTGSSRAPISRATKACNACRSRKVRCDAGGSKSSAAGEELPCTRCKDSGIQCVYTGSQRKRGPAPGANRPGQRRKPSSLELDLRPTLGLAVPPDMSRTRSASSITAGNGHYHPYAQPGSLPSPPSAYRIASRPGNEFPPYPTTERFDYGRPAPLSYDRPFTGVPRTPLTAPLTGHPPRDYEYRHSISGEVPHPRSQPAYGYPPQDPLARQPPPPPTGAHPAYPGARQTYPNVDPSLQAESQRPSTALSGWQGGGAPSPSLRAPLEQQPSRHHDAAAYQAGYEAALRETRIAAKVEAQHQEQDRRDRERQWERERMMQAEREGKAVPASAPPPRGFEEPNRPPYWERSDLRDVKVDERISVEERERLQRRDAEIAAASREHRLPEMNARVTLPPIQQMDRSLAL</sequence>
<proteinExistence type="predicted"/>
<dbReference type="EMBL" id="BLZA01000032">
    <property type="protein sequence ID" value="GHJ88882.1"/>
    <property type="molecule type" value="Genomic_DNA"/>
</dbReference>
<name>A0A8H3TXD6_9TREE</name>